<evidence type="ECO:0000256" key="2">
    <source>
        <dbReference type="ARBA" id="ARBA00006545"/>
    </source>
</evidence>
<protein>
    <recommendedName>
        <fullName evidence="6">Vacuolar protein sorting-associated protein 13 DH-like domain-containing protein</fullName>
    </recommendedName>
</protein>
<reference evidence="4 5" key="1">
    <citation type="journal article" date="2019" name="PLoS Negl. Trop. Dis.">
        <title>Whole genome sequencing of Entamoeba nuttalli reveals mammalian host-related molecular signatures and a novel octapeptide-repeat surface protein.</title>
        <authorList>
            <person name="Tanaka M."/>
            <person name="Makiuchi T."/>
            <person name="Komiyama T."/>
            <person name="Shiina T."/>
            <person name="Osaki K."/>
            <person name="Tachibana H."/>
        </authorList>
    </citation>
    <scope>NUCLEOTIDE SEQUENCE [LARGE SCALE GENOMIC DNA]</scope>
    <source>
        <strain evidence="4 5">P19-061405</strain>
    </source>
</reference>
<dbReference type="InterPro" id="IPR026847">
    <property type="entry name" value="VPS13"/>
</dbReference>
<gene>
    <name evidence="4" type="ORF">ENUP19_0062G0006</name>
</gene>
<comment type="subcellular location">
    <subcellularLocation>
        <location evidence="1">Membrane</location>
        <topology evidence="1">Peripheral membrane protein</topology>
    </subcellularLocation>
</comment>
<accession>A0ABQ0DDS6</accession>
<evidence type="ECO:0000256" key="3">
    <source>
        <dbReference type="ARBA" id="ARBA00033718"/>
    </source>
</evidence>
<name>A0ABQ0DDS6_9EUKA</name>
<evidence type="ECO:0000313" key="4">
    <source>
        <dbReference type="EMBL" id="GAB1221004.1"/>
    </source>
</evidence>
<evidence type="ECO:0000313" key="5">
    <source>
        <dbReference type="Proteomes" id="UP001628156"/>
    </source>
</evidence>
<evidence type="ECO:0008006" key="6">
    <source>
        <dbReference type="Google" id="ProtNLM"/>
    </source>
</evidence>
<keyword evidence="5" id="KW-1185">Reference proteome</keyword>
<dbReference type="Proteomes" id="UP001628156">
    <property type="component" value="Unassembled WGS sequence"/>
</dbReference>
<comment type="caution">
    <text evidence="4">The sequence shown here is derived from an EMBL/GenBank/DDBJ whole genome shotgun (WGS) entry which is preliminary data.</text>
</comment>
<organism evidence="4 5">
    <name type="scientific">Entamoeba nuttalli</name>
    <dbReference type="NCBI Taxonomy" id="412467"/>
    <lineage>
        <taxon>Eukaryota</taxon>
        <taxon>Amoebozoa</taxon>
        <taxon>Evosea</taxon>
        <taxon>Archamoebae</taxon>
        <taxon>Mastigamoebida</taxon>
        <taxon>Entamoebidae</taxon>
        <taxon>Entamoeba</taxon>
    </lineage>
</organism>
<comment type="function">
    <text evidence="3">Mediates the transfer of lipids between membranes at organelle contact sites.</text>
</comment>
<dbReference type="PANTHER" id="PTHR16166">
    <property type="entry name" value="VACUOLAR PROTEIN SORTING-ASSOCIATED PROTEIN VPS13"/>
    <property type="match status" value="1"/>
</dbReference>
<dbReference type="EMBL" id="BAAFRS010000062">
    <property type="protein sequence ID" value="GAB1221004.1"/>
    <property type="molecule type" value="Genomic_DNA"/>
</dbReference>
<evidence type="ECO:0000256" key="1">
    <source>
        <dbReference type="ARBA" id="ARBA00004170"/>
    </source>
</evidence>
<comment type="similarity">
    <text evidence="2">Belongs to the VPS13 family.</text>
</comment>
<dbReference type="PANTHER" id="PTHR16166:SF93">
    <property type="entry name" value="INTERMEMBRANE LIPID TRANSFER PROTEIN VPS13"/>
    <property type="match status" value="1"/>
</dbReference>
<proteinExistence type="inferred from homology"/>
<sequence length="1564" mass="179392">MRTRFRLNIRVKETNLTVPHTLRYSLKGLEIKCQNYNEKKEMDIVTIQSQFKSLQVSDENKPIIVLSKNTPFELEAKIGKESELNIKMNRPQLICIPRDINKLQEYWGQILKFIGGYLKVNTETPFKVNIDISDGLILFEDNQERCVMALEYSTKGNIVTQNTIQHLDKKIITNELKSLCLEFNNISMKSTQHEILSKTKFTLSISKTSQNHQFQPNLLINFTSNNLHFFIGVYEFFILQHLFQQLNDNLKVFFKQNIKESIQRKCTIYQPFVSQQKPIILPIKTAPSLRSYKVSIPSITLKIATDIKCIKIIINDFNIDGKSGVLTNVFSLEIDCFNADKQKYESLIDMTTIKCAWIGTSTRIFFEKNLNVNITPHAILSISSLLNVVNSFNREINDISQIITPKQEEQLPILQPFSLLNYSGMDLEIIISNMKLFVKMNSSIDLPEGSLLQIKMVGYKDISFTIGGIKQIIELTSLKTNKHGGYLIIERNSLRELKISSSISVLNQTNEKVKVYVSTPSKPNIISFSLKPQDIYYFQPIFSRTYFSIAVTPINEPIPLPNPSYTGHIPTETSEFNKQWEAPITKLFGSAPVKILMISPKVGVPQLNKEKKYIRTVNFIIQHPYIFHSHLPSTLLLTLFDTNKTQLIIPPFGTLSYAHNNERLSGFIKILNDCIDGFTMEPTILLLNSEEFYLFPSNLRSRRIVFNSPTQVNYILMRFEENENYPTNVHFGVNQFVQNQTLIPLIYNNISLPTNGSLVPMTQFCEDNIKINNKYINGILMLKSDQNNSNNNKLKEVLLPNEENGIVLLGNPPIEIVYSKSIEEKSNKEIIILKQRYVIHNRTEHKIKFYCSQFPHGTNVMAKGYAPCNVSGEFEMSLEIEINNELFESEQFKINKEVNCQMILSSKNERYIIISINITLNQMEYIICIDEIEDYYLCIQNYTNIPITFAQTNTIHTYTIQPNQSLPFAWTVPTLKHTLQLYDKNNTIINPIISSQHHQLEFNNNEKKKIEIVYSSFSLEKSTTFINFTLSSVYENSLNTIPLYDFNIMFSNFGISILINDNEFLYISLFNMQLKLVQTFSHSGIEFSIDYIQIDNQDVTLINSKPVILSPSPSDWIQFNKQNYFHVGCKLLRTGINELTSHSLHIVEMTVAIQTTEIQIDPAFLARAIEIYSIYHSIVKNIFKSSTTKQNVETNKFYIKIEKFICNSIAFHLTINPSQKEPPPLSESATTLHHLTQMNAVKNVPIVIHKFSSKPIEMELLQFIKIIIKYFSKEIDFPSIKKQWASGIIGLNNIRLSYETVDYKTFERYVIPMKLFKDVEKKIPEEFKRALNDSFVKSVNQGVDLLTTGIASGVKGIWTTPSTMYQMAKEKSSLLGPIGFVSGIVAGVTGVVVKPIDGVFGLVQNLGMGISGETCGNIAEDRIRFPWYVAGGSYNEKSATGWSMMMECNEGKYQHLKYFDCVRKVSERKIEVIVITETHLLFITKNSGEIPYLQKIIPFECFKGIFTQSLSLILFYYENNKLSDLEIIGWTPIESNALRMIIENNPIKISINKGTLFLRSIPKS</sequence>